<keyword evidence="2" id="KW-1185">Reference proteome</keyword>
<accession>A0ACD5WGA2</accession>
<dbReference type="Proteomes" id="UP001732700">
    <property type="component" value="Chromosome 4A"/>
</dbReference>
<name>A0ACD5WGA2_AVESA</name>
<evidence type="ECO:0000313" key="2">
    <source>
        <dbReference type="Proteomes" id="UP001732700"/>
    </source>
</evidence>
<reference evidence="1" key="2">
    <citation type="submission" date="2025-09" db="UniProtKB">
        <authorList>
            <consortium name="EnsemblPlants"/>
        </authorList>
    </citation>
    <scope>IDENTIFICATION</scope>
</reference>
<sequence length="446" mass="48966">MASHAAAAAAAASTRANSLCRIFASSRPTPPRKHNPKIKRAPTPKPPASDADKKPPKHLGAQPAADAADSDAGHNLPKSYRAIYKGLLQQSDPDKLVSEFVEASSASPRFREKHRVYDLVVSRLASFGRQDGIQAILDAQKSFLEASTEAFAARLIRLYGRASMPSHALAAFHQLPAKHKSTMTFNSVLAAYAGAGDFDGLVVAFQEIPASHPSVAPSLYSYNILIRALCQKPDLSAALEAVSLMEKHGFAPDIISFNTLLNGFYNCGRMDDAETVWKMIKERNLEPHTKCYNAKLRGLIAEGRIEEAVSVVERLEKDGPKPDTVSYNELIRGYCKAGRLQDAKKLYDDLRKNEYTPNKGTYETLVPRLLQSGELDCALIYCHNMLSGKGICRTAVDLLQDVVDALVEASRVEEATKLVELGHKKYYYPRTGLRMPHTAEDNKSIA</sequence>
<organism evidence="1 2">
    <name type="scientific">Avena sativa</name>
    <name type="common">Oat</name>
    <dbReference type="NCBI Taxonomy" id="4498"/>
    <lineage>
        <taxon>Eukaryota</taxon>
        <taxon>Viridiplantae</taxon>
        <taxon>Streptophyta</taxon>
        <taxon>Embryophyta</taxon>
        <taxon>Tracheophyta</taxon>
        <taxon>Spermatophyta</taxon>
        <taxon>Magnoliopsida</taxon>
        <taxon>Liliopsida</taxon>
        <taxon>Poales</taxon>
        <taxon>Poaceae</taxon>
        <taxon>BOP clade</taxon>
        <taxon>Pooideae</taxon>
        <taxon>Poodae</taxon>
        <taxon>Poeae</taxon>
        <taxon>Poeae Chloroplast Group 1 (Aveneae type)</taxon>
        <taxon>Aveninae</taxon>
        <taxon>Avena</taxon>
    </lineage>
</organism>
<evidence type="ECO:0000313" key="1">
    <source>
        <dbReference type="EnsemblPlants" id="AVESA.00010b.r2.4AG0634640.1.CDS.1"/>
    </source>
</evidence>
<protein>
    <submittedName>
        <fullName evidence="1">Uncharacterized protein</fullName>
    </submittedName>
</protein>
<reference evidence="1" key="1">
    <citation type="submission" date="2021-05" db="EMBL/GenBank/DDBJ databases">
        <authorList>
            <person name="Scholz U."/>
            <person name="Mascher M."/>
            <person name="Fiebig A."/>
        </authorList>
    </citation>
    <scope>NUCLEOTIDE SEQUENCE [LARGE SCALE GENOMIC DNA]</scope>
</reference>
<proteinExistence type="predicted"/>
<dbReference type="EnsemblPlants" id="AVESA.00010b.r2.4AG0634640.1">
    <property type="protein sequence ID" value="AVESA.00010b.r2.4AG0634640.1.CDS.1"/>
    <property type="gene ID" value="AVESA.00010b.r2.4AG0634640"/>
</dbReference>